<dbReference type="Proteomes" id="UP001168877">
    <property type="component" value="Unassembled WGS sequence"/>
</dbReference>
<accession>A0AA39VMK0</accession>
<name>A0AA39VMK0_ACESA</name>
<keyword evidence="2" id="KW-1185">Reference proteome</keyword>
<protein>
    <submittedName>
        <fullName evidence="1">Uncharacterized protein</fullName>
    </submittedName>
</protein>
<sequence length="67" mass="7518">MPCHHQDINHHFVVRTLSTISKDNFWRSDLLPCLGSRSGPSTEQSDSASAFILLLTLHIQYLILVGV</sequence>
<reference evidence="1" key="1">
    <citation type="journal article" date="2022" name="Plant J.">
        <title>Strategies of tolerance reflected in two North American maple genomes.</title>
        <authorList>
            <person name="McEvoy S.L."/>
            <person name="Sezen U.U."/>
            <person name="Trouern-Trend A."/>
            <person name="McMahon S.M."/>
            <person name="Schaberg P.G."/>
            <person name="Yang J."/>
            <person name="Wegrzyn J.L."/>
            <person name="Swenson N.G."/>
        </authorList>
    </citation>
    <scope>NUCLEOTIDE SEQUENCE</scope>
    <source>
        <strain evidence="1">NS2018</strain>
    </source>
</reference>
<evidence type="ECO:0000313" key="2">
    <source>
        <dbReference type="Proteomes" id="UP001168877"/>
    </source>
</evidence>
<reference evidence="1" key="2">
    <citation type="submission" date="2023-06" db="EMBL/GenBank/DDBJ databases">
        <authorList>
            <person name="Swenson N.G."/>
            <person name="Wegrzyn J.L."/>
            <person name="Mcevoy S.L."/>
        </authorList>
    </citation>
    <scope>NUCLEOTIDE SEQUENCE</scope>
    <source>
        <strain evidence="1">NS2018</strain>
        <tissue evidence="1">Leaf</tissue>
    </source>
</reference>
<organism evidence="1 2">
    <name type="scientific">Acer saccharum</name>
    <name type="common">Sugar maple</name>
    <dbReference type="NCBI Taxonomy" id="4024"/>
    <lineage>
        <taxon>Eukaryota</taxon>
        <taxon>Viridiplantae</taxon>
        <taxon>Streptophyta</taxon>
        <taxon>Embryophyta</taxon>
        <taxon>Tracheophyta</taxon>
        <taxon>Spermatophyta</taxon>
        <taxon>Magnoliopsida</taxon>
        <taxon>eudicotyledons</taxon>
        <taxon>Gunneridae</taxon>
        <taxon>Pentapetalae</taxon>
        <taxon>rosids</taxon>
        <taxon>malvids</taxon>
        <taxon>Sapindales</taxon>
        <taxon>Sapindaceae</taxon>
        <taxon>Hippocastanoideae</taxon>
        <taxon>Acereae</taxon>
        <taxon>Acer</taxon>
    </lineage>
</organism>
<gene>
    <name evidence="1" type="ORF">LWI29_004255</name>
</gene>
<evidence type="ECO:0000313" key="1">
    <source>
        <dbReference type="EMBL" id="KAK0586285.1"/>
    </source>
</evidence>
<comment type="caution">
    <text evidence="1">The sequence shown here is derived from an EMBL/GenBank/DDBJ whole genome shotgun (WGS) entry which is preliminary data.</text>
</comment>
<dbReference type="EMBL" id="JAUESC010000382">
    <property type="protein sequence ID" value="KAK0586285.1"/>
    <property type="molecule type" value="Genomic_DNA"/>
</dbReference>
<dbReference type="AlphaFoldDB" id="A0AA39VMK0"/>
<proteinExistence type="predicted"/>